<proteinExistence type="predicted"/>
<organism evidence="1 2">
    <name type="scientific">Pristionchus mayeri</name>
    <dbReference type="NCBI Taxonomy" id="1317129"/>
    <lineage>
        <taxon>Eukaryota</taxon>
        <taxon>Metazoa</taxon>
        <taxon>Ecdysozoa</taxon>
        <taxon>Nematoda</taxon>
        <taxon>Chromadorea</taxon>
        <taxon>Rhabditida</taxon>
        <taxon>Rhabditina</taxon>
        <taxon>Diplogasteromorpha</taxon>
        <taxon>Diplogasteroidea</taxon>
        <taxon>Neodiplogasteridae</taxon>
        <taxon>Pristionchus</taxon>
    </lineage>
</organism>
<protein>
    <submittedName>
        <fullName evidence="1">Uncharacterized protein</fullName>
    </submittedName>
</protein>
<evidence type="ECO:0000313" key="2">
    <source>
        <dbReference type="Proteomes" id="UP001328107"/>
    </source>
</evidence>
<sequence length="371" mass="41967">MIVPGDDEDMQYFDDDLRSFSFSSREMGEMSEEEEVMEKVLKLHSMDKELHPEESITNDGFSGFRSLNDFKGVSHDAETTREMAGGDCNENVIEIEKNESFIDRDVDVFGRSTAKGRGNWFTSEYGSVFRLMDGELLPREYAKPARKATSDIKYIKQLYTGDVSLSELSVGEDTKRIGWGSFFKGDPDTWNVWNSESELPSLTTLDVQRNVAAAVNSRRKMKWAIGVEKNGMVTGVQMNEDEKDILRQAIDFSLSREFVPELDPRIVKLELVRVSAVTGNRFLVLITIKSLVESLHQLSSGRIFYLVGDRVVMAESINQIRLALEERMKHDDRVREQGLGQKGSSMAKWSALVVGLTLSLGALYASKKWIK</sequence>
<dbReference type="EMBL" id="BTRK01000001">
    <property type="protein sequence ID" value="GMR31976.1"/>
    <property type="molecule type" value="Genomic_DNA"/>
</dbReference>
<keyword evidence="2" id="KW-1185">Reference proteome</keyword>
<reference evidence="2" key="1">
    <citation type="submission" date="2022-10" db="EMBL/GenBank/DDBJ databases">
        <title>Genome assembly of Pristionchus species.</title>
        <authorList>
            <person name="Yoshida K."/>
            <person name="Sommer R.J."/>
        </authorList>
    </citation>
    <scope>NUCLEOTIDE SEQUENCE [LARGE SCALE GENOMIC DNA]</scope>
    <source>
        <strain evidence="2">RS5460</strain>
    </source>
</reference>
<name>A0AAN4Z3N0_9BILA</name>
<comment type="caution">
    <text evidence="1">The sequence shown here is derived from an EMBL/GenBank/DDBJ whole genome shotgun (WGS) entry which is preliminary data.</text>
</comment>
<dbReference type="Proteomes" id="UP001328107">
    <property type="component" value="Unassembled WGS sequence"/>
</dbReference>
<accession>A0AAN4Z3N0</accession>
<evidence type="ECO:0000313" key="1">
    <source>
        <dbReference type="EMBL" id="GMR31976.1"/>
    </source>
</evidence>
<dbReference type="AlphaFoldDB" id="A0AAN4Z3N0"/>
<gene>
    <name evidence="1" type="ORF">PMAYCL1PPCAC_02171</name>
</gene>